<dbReference type="PANTHER" id="PTHR42912">
    <property type="entry name" value="METHYLTRANSFERASE"/>
    <property type="match status" value="1"/>
</dbReference>
<sequence>MSADDQFDALGAMYEEMFLLPWRRYLESFSVFAELGAVAGGSVLDIGCGTGLYSRELKRRGAARVLGHDISEGMLGLARRAERAEPLGVEYTERADGIDDGAFDAAVAVYVLPYAEDYAELVTLCALAARALRPGGRFVTLPVNPDFDGERTSYERYGLRLVEAEPRRDASRVTLELCFGRYDERITARYWSRATLERALREAGFASVRWPAFQVSAEGLARHGEDFWRPYLTRPHAALITCTRTG</sequence>
<evidence type="ECO:0000313" key="3">
    <source>
        <dbReference type="Proteomes" id="UP001499863"/>
    </source>
</evidence>
<evidence type="ECO:0000259" key="1">
    <source>
        <dbReference type="Pfam" id="PF08241"/>
    </source>
</evidence>
<dbReference type="InterPro" id="IPR029063">
    <property type="entry name" value="SAM-dependent_MTases_sf"/>
</dbReference>
<evidence type="ECO:0000313" key="2">
    <source>
        <dbReference type="EMBL" id="GAA1394700.1"/>
    </source>
</evidence>
<dbReference type="Pfam" id="PF08241">
    <property type="entry name" value="Methyltransf_11"/>
    <property type="match status" value="1"/>
</dbReference>
<dbReference type="EMBL" id="BAAAKJ010000152">
    <property type="protein sequence ID" value="GAA1394700.1"/>
    <property type="molecule type" value="Genomic_DNA"/>
</dbReference>
<name>A0ABP4IN97_9ACTN</name>
<keyword evidence="3" id="KW-1185">Reference proteome</keyword>
<dbReference type="RefSeq" id="WP_344334044.1">
    <property type="nucleotide sequence ID" value="NZ_BAAAKJ010000152.1"/>
</dbReference>
<dbReference type="InterPro" id="IPR013216">
    <property type="entry name" value="Methyltransf_11"/>
</dbReference>
<gene>
    <name evidence="2" type="ORF">GCM10009639_29130</name>
</gene>
<feature type="domain" description="Methyltransferase type 11" evidence="1">
    <location>
        <begin position="44"/>
        <end position="139"/>
    </location>
</feature>
<organism evidence="2 3">
    <name type="scientific">Kitasatospora putterlickiae</name>
    <dbReference type="NCBI Taxonomy" id="221725"/>
    <lineage>
        <taxon>Bacteria</taxon>
        <taxon>Bacillati</taxon>
        <taxon>Actinomycetota</taxon>
        <taxon>Actinomycetes</taxon>
        <taxon>Kitasatosporales</taxon>
        <taxon>Streptomycetaceae</taxon>
        <taxon>Kitasatospora</taxon>
    </lineage>
</organism>
<accession>A0ABP4IN97</accession>
<dbReference type="Gene3D" id="3.40.50.150">
    <property type="entry name" value="Vaccinia Virus protein VP39"/>
    <property type="match status" value="1"/>
</dbReference>
<dbReference type="CDD" id="cd02440">
    <property type="entry name" value="AdoMet_MTases"/>
    <property type="match status" value="1"/>
</dbReference>
<proteinExistence type="predicted"/>
<comment type="caution">
    <text evidence="2">The sequence shown here is derived from an EMBL/GenBank/DDBJ whole genome shotgun (WGS) entry which is preliminary data.</text>
</comment>
<dbReference type="InterPro" id="IPR050508">
    <property type="entry name" value="Methyltransf_Superfamily"/>
</dbReference>
<dbReference type="SUPFAM" id="SSF53335">
    <property type="entry name" value="S-adenosyl-L-methionine-dependent methyltransferases"/>
    <property type="match status" value="1"/>
</dbReference>
<dbReference type="Proteomes" id="UP001499863">
    <property type="component" value="Unassembled WGS sequence"/>
</dbReference>
<protein>
    <recommendedName>
        <fullName evidence="1">Methyltransferase type 11 domain-containing protein</fullName>
    </recommendedName>
</protein>
<reference evidence="3" key="1">
    <citation type="journal article" date="2019" name="Int. J. Syst. Evol. Microbiol.">
        <title>The Global Catalogue of Microorganisms (GCM) 10K type strain sequencing project: providing services to taxonomists for standard genome sequencing and annotation.</title>
        <authorList>
            <consortium name="The Broad Institute Genomics Platform"/>
            <consortium name="The Broad Institute Genome Sequencing Center for Infectious Disease"/>
            <person name="Wu L."/>
            <person name="Ma J."/>
        </authorList>
    </citation>
    <scope>NUCLEOTIDE SEQUENCE [LARGE SCALE GENOMIC DNA]</scope>
    <source>
        <strain evidence="3">JCM 12393</strain>
    </source>
</reference>